<feature type="chain" id="PRO_5012168057" evidence="1">
    <location>
        <begin position="28"/>
        <end position="105"/>
    </location>
</feature>
<reference evidence="2" key="1">
    <citation type="journal article" date="2016" name="Proc. Natl. Acad. Sci. U.S.A.">
        <title>Lipid metabolic changes in an early divergent fungus govern the establishment of a mutualistic symbiosis with endobacteria.</title>
        <authorList>
            <person name="Lastovetsky O.A."/>
            <person name="Gaspar M.L."/>
            <person name="Mondo S.J."/>
            <person name="LaButti K.M."/>
            <person name="Sandor L."/>
            <person name="Grigoriev I.V."/>
            <person name="Henry S.A."/>
            <person name="Pawlowska T.E."/>
        </authorList>
    </citation>
    <scope>NUCLEOTIDE SEQUENCE [LARGE SCALE GENOMIC DNA]</scope>
    <source>
        <strain evidence="2">ATCC 52814</strain>
    </source>
</reference>
<dbReference type="OrthoDB" id="2281765at2759"/>
<accession>A0A1X0R8Z1</accession>
<name>A0A1X0R8Z1_RHIZD</name>
<sequence>MPPSLFQAKQLLLVHLALLLQIKILNAFMFLPNAISQLDNYVADYNACHFNSSHVLDIHYPDCHLAGFLAHSDHESDPRSQLNRFAITVRDEYDSRDPANFCVLC</sequence>
<organism evidence="2">
    <name type="scientific">Rhizopus microsporus var. microsporus</name>
    <dbReference type="NCBI Taxonomy" id="86635"/>
    <lineage>
        <taxon>Eukaryota</taxon>
        <taxon>Fungi</taxon>
        <taxon>Fungi incertae sedis</taxon>
        <taxon>Mucoromycota</taxon>
        <taxon>Mucoromycotina</taxon>
        <taxon>Mucoromycetes</taxon>
        <taxon>Mucorales</taxon>
        <taxon>Mucorineae</taxon>
        <taxon>Rhizopodaceae</taxon>
        <taxon>Rhizopus</taxon>
    </lineage>
</organism>
<dbReference type="EMBL" id="KV921890">
    <property type="protein sequence ID" value="ORE08348.1"/>
    <property type="molecule type" value="Genomic_DNA"/>
</dbReference>
<evidence type="ECO:0000256" key="1">
    <source>
        <dbReference type="SAM" id="SignalP"/>
    </source>
</evidence>
<dbReference type="AlphaFoldDB" id="A0A1X0R8Z1"/>
<dbReference type="VEuPathDB" id="FungiDB:BCV72DRAFT_324226"/>
<protein>
    <submittedName>
        <fullName evidence="2">Uncharacterized protein</fullName>
    </submittedName>
</protein>
<proteinExistence type="predicted"/>
<evidence type="ECO:0000313" key="2">
    <source>
        <dbReference type="EMBL" id="ORE08348.1"/>
    </source>
</evidence>
<dbReference type="Proteomes" id="UP000242414">
    <property type="component" value="Unassembled WGS sequence"/>
</dbReference>
<gene>
    <name evidence="2" type="ORF">BCV72DRAFT_324226</name>
</gene>
<feature type="signal peptide" evidence="1">
    <location>
        <begin position="1"/>
        <end position="27"/>
    </location>
</feature>
<keyword evidence="1" id="KW-0732">Signal</keyword>